<dbReference type="Gene3D" id="2.60.40.1150">
    <property type="match status" value="1"/>
</dbReference>
<evidence type="ECO:0000256" key="1">
    <source>
        <dbReference type="SAM" id="MobiDB-lite"/>
    </source>
</evidence>
<dbReference type="InterPro" id="IPR013041">
    <property type="entry name" value="Clathrin_app_Ig-like_sf"/>
</dbReference>
<feature type="region of interest" description="Disordered" evidence="1">
    <location>
        <begin position="59"/>
        <end position="81"/>
    </location>
</feature>
<dbReference type="EMBL" id="HBFE01001341">
    <property type="protein sequence ID" value="CAD8724850.1"/>
    <property type="molecule type" value="Transcribed_RNA"/>
</dbReference>
<dbReference type="SUPFAM" id="SSF49348">
    <property type="entry name" value="Clathrin adaptor appendage domain"/>
    <property type="match status" value="1"/>
</dbReference>
<organism evidence="2">
    <name type="scientific">Erythrolobus madagascarensis</name>
    <dbReference type="NCBI Taxonomy" id="708628"/>
    <lineage>
        <taxon>Eukaryota</taxon>
        <taxon>Rhodophyta</taxon>
        <taxon>Bangiophyceae</taxon>
        <taxon>Porphyridiales</taxon>
        <taxon>Porphyridiaceae</taxon>
        <taxon>Erythrolobus</taxon>
    </lineage>
</organism>
<dbReference type="GO" id="GO:0016192">
    <property type="term" value="P:vesicle-mediated transport"/>
    <property type="evidence" value="ECO:0007669"/>
    <property type="project" value="InterPro"/>
</dbReference>
<protein>
    <submittedName>
        <fullName evidence="2">Uncharacterized protein</fullName>
    </submittedName>
</protein>
<dbReference type="GO" id="GO:0006886">
    <property type="term" value="P:intracellular protein transport"/>
    <property type="evidence" value="ECO:0007669"/>
    <property type="project" value="InterPro"/>
</dbReference>
<name>A0A7S0T5U0_9RHOD</name>
<dbReference type="InterPro" id="IPR013037">
    <property type="entry name" value="Clathrin_b-adaptin_app_Ig-like"/>
</dbReference>
<evidence type="ECO:0000313" key="2">
    <source>
        <dbReference type="EMBL" id="CAD8724850.1"/>
    </source>
</evidence>
<proteinExistence type="predicted"/>
<reference evidence="2" key="1">
    <citation type="submission" date="2021-01" db="EMBL/GenBank/DDBJ databases">
        <authorList>
            <person name="Corre E."/>
            <person name="Pelletier E."/>
            <person name="Niang G."/>
            <person name="Scheremetjew M."/>
            <person name="Finn R."/>
            <person name="Kale V."/>
            <person name="Holt S."/>
            <person name="Cochrane G."/>
            <person name="Meng A."/>
            <person name="Brown T."/>
            <person name="Cohen L."/>
        </authorList>
    </citation>
    <scope>NUCLEOTIDE SEQUENCE</scope>
    <source>
        <strain evidence="2">CCMP3276</strain>
    </source>
</reference>
<gene>
    <name evidence="2" type="ORF">EMAD1354_LOCUS927</name>
</gene>
<sequence length="564" mass="60386">MVFQRFTDAVFAEKRGGDAILPQGDLISGHTVTKPAQYEPDLLLLENAVPELPPPPLLTNDEAHREHEHQHRNHNHQQLHQNGRVPDALALLDAHESSMHVNSINNSAPAAAAVQMEGGSFDAEDALTVLDVYESSNVPARDGFEAVDDELMSELMQELGTLASVMYCHAKEFVMTGEGGKKTEAEGAMEDGGETIGGDTAVVMGGEVELINLGDGVQIEVPQITSTNAEALLVDDLLLLDVNDGISALPQANHREQPEREPGVPAPFDDDLLFGTLPSEPQQPVPWEAQGGLAVTNANVEDATEQMVLLLSESEGRGLRVSACVRRRESDGELYYMFKFENRGLLGEKEAGLSEFGVQLNRNAAGLVMDGELMMDQDSIAVGECARGAVRVRTDASNAAPAKGALVQVAIRCRPLGVLYTKDSLENLLDLLFDPPQPDAQRPSALYARIAHAAAKDSTTVSLASESVSTSVTEEHARRKLAGAHVSSELVRELDDGEKASLAARADVAAACSLGTLEFAVLIKLQQNEKEDNALISVNAVSDGRSLDALCKSVARCIARVITT</sequence>
<dbReference type="AlphaFoldDB" id="A0A7S0T5U0"/>
<accession>A0A7S0T5U0</accession>